<evidence type="ECO:0000256" key="5">
    <source>
        <dbReference type="ARBA" id="ARBA00023284"/>
    </source>
</evidence>
<dbReference type="Proteomes" id="UP000217696">
    <property type="component" value="Chromosome"/>
</dbReference>
<dbReference type="PROSITE" id="PS00194">
    <property type="entry name" value="THIOREDOXIN_1"/>
    <property type="match status" value="1"/>
</dbReference>
<dbReference type="InterPro" id="IPR013766">
    <property type="entry name" value="Thioredoxin_domain"/>
</dbReference>
<dbReference type="RefSeq" id="WP_096464540.1">
    <property type="nucleotide sequence ID" value="NZ_AP017312.1"/>
</dbReference>
<dbReference type="InterPro" id="IPR036249">
    <property type="entry name" value="Thioredoxin-like_sf"/>
</dbReference>
<keyword evidence="2" id="KW-0201">Cytochrome c-type biogenesis</keyword>
<evidence type="ECO:0000256" key="2">
    <source>
        <dbReference type="ARBA" id="ARBA00022748"/>
    </source>
</evidence>
<dbReference type="Pfam" id="PF00578">
    <property type="entry name" value="AhpC-TSA"/>
    <property type="match status" value="1"/>
</dbReference>
<evidence type="ECO:0000256" key="3">
    <source>
        <dbReference type="ARBA" id="ARBA00022968"/>
    </source>
</evidence>
<dbReference type="KEGG" id="asoc:CB4_01485"/>
<keyword evidence="3" id="KW-0735">Signal-anchor</keyword>
<dbReference type="PROSITE" id="PS51352">
    <property type="entry name" value="THIOREDOXIN_2"/>
    <property type="match status" value="1"/>
</dbReference>
<dbReference type="GO" id="GO:0016209">
    <property type="term" value="F:antioxidant activity"/>
    <property type="evidence" value="ECO:0007669"/>
    <property type="project" value="InterPro"/>
</dbReference>
<dbReference type="InterPro" id="IPR050553">
    <property type="entry name" value="Thioredoxin_ResA/DsbE_sf"/>
</dbReference>
<name>A0A0U5B1X3_9BACL</name>
<dbReference type="AlphaFoldDB" id="A0A0U5B1X3"/>
<evidence type="ECO:0000256" key="1">
    <source>
        <dbReference type="ARBA" id="ARBA00004196"/>
    </source>
</evidence>
<keyword evidence="4" id="KW-1015">Disulfide bond</keyword>
<organism evidence="6 7">
    <name type="scientific">Aneurinibacillus soli</name>
    <dbReference type="NCBI Taxonomy" id="1500254"/>
    <lineage>
        <taxon>Bacteria</taxon>
        <taxon>Bacillati</taxon>
        <taxon>Bacillota</taxon>
        <taxon>Bacilli</taxon>
        <taxon>Bacillales</taxon>
        <taxon>Paenibacillaceae</taxon>
        <taxon>Aneurinibacillus group</taxon>
        <taxon>Aneurinibacillus</taxon>
    </lineage>
</organism>
<reference evidence="6 7" key="1">
    <citation type="submission" date="2015-12" db="EMBL/GenBank/DDBJ databases">
        <title>Genome sequence of Aneurinibacillus soli.</title>
        <authorList>
            <person name="Lee J.S."/>
            <person name="Lee K.C."/>
            <person name="Kim K.K."/>
            <person name="Lee B.W."/>
        </authorList>
    </citation>
    <scope>NUCLEOTIDE SEQUENCE [LARGE SCALE GENOMIC DNA]</scope>
    <source>
        <strain evidence="6 7">CB4</strain>
    </source>
</reference>
<dbReference type="GO" id="GO:0017004">
    <property type="term" value="P:cytochrome complex assembly"/>
    <property type="evidence" value="ECO:0007669"/>
    <property type="project" value="UniProtKB-KW"/>
</dbReference>
<keyword evidence="5" id="KW-0676">Redox-active center</keyword>
<evidence type="ECO:0000256" key="4">
    <source>
        <dbReference type="ARBA" id="ARBA00023157"/>
    </source>
</evidence>
<proteinExistence type="predicted"/>
<keyword evidence="7" id="KW-1185">Reference proteome</keyword>
<dbReference type="PANTHER" id="PTHR42852">
    <property type="entry name" value="THIOL:DISULFIDE INTERCHANGE PROTEIN DSBE"/>
    <property type="match status" value="1"/>
</dbReference>
<dbReference type="GO" id="GO:0016491">
    <property type="term" value="F:oxidoreductase activity"/>
    <property type="evidence" value="ECO:0007669"/>
    <property type="project" value="InterPro"/>
</dbReference>
<dbReference type="EMBL" id="AP017312">
    <property type="protein sequence ID" value="BAU27311.1"/>
    <property type="molecule type" value="Genomic_DNA"/>
</dbReference>
<accession>A0A0U5B1X3</accession>
<dbReference type="GO" id="GO:0030313">
    <property type="term" value="C:cell envelope"/>
    <property type="evidence" value="ECO:0007669"/>
    <property type="project" value="UniProtKB-SubCell"/>
</dbReference>
<dbReference type="OrthoDB" id="25753at2"/>
<dbReference type="InterPro" id="IPR000866">
    <property type="entry name" value="AhpC/TSA"/>
</dbReference>
<sequence length="174" mass="19502">MKKAMVALTVILALLGYTLYNQKETVLSTKKEVRAAVGYYAPDFALTDASGHTLRLSSIKKPVLLSFWTSWCGPCRIETPQLIKLYKAYHGKFEIVAVNVTLNDKKENARTFIDFFGVPYPVVFDEKGDVTELYQVQGYPTNIFIDGNGKIIRIETGVLPPEQLNTVIRGLINP</sequence>
<gene>
    <name evidence="6" type="primary">resA_1</name>
    <name evidence="6" type="ORF">CB4_01485</name>
</gene>
<comment type="subcellular location">
    <subcellularLocation>
        <location evidence="1">Cell envelope</location>
    </subcellularLocation>
</comment>
<protein>
    <submittedName>
        <fullName evidence="6">Thiol-disulfide oxidoreductase ResA</fullName>
    </submittedName>
</protein>
<dbReference type="InterPro" id="IPR017937">
    <property type="entry name" value="Thioredoxin_CS"/>
</dbReference>
<evidence type="ECO:0000313" key="7">
    <source>
        <dbReference type="Proteomes" id="UP000217696"/>
    </source>
</evidence>
<keyword evidence="3" id="KW-0812">Transmembrane</keyword>
<dbReference type="SUPFAM" id="SSF52833">
    <property type="entry name" value="Thioredoxin-like"/>
    <property type="match status" value="1"/>
</dbReference>
<dbReference type="Gene3D" id="3.40.30.10">
    <property type="entry name" value="Glutaredoxin"/>
    <property type="match status" value="1"/>
</dbReference>
<dbReference type="CDD" id="cd02966">
    <property type="entry name" value="TlpA_like_family"/>
    <property type="match status" value="1"/>
</dbReference>
<evidence type="ECO:0000313" key="6">
    <source>
        <dbReference type="EMBL" id="BAU27311.1"/>
    </source>
</evidence>
<dbReference type="PANTHER" id="PTHR42852:SF6">
    <property type="entry name" value="THIOL:DISULFIDE INTERCHANGE PROTEIN DSBE"/>
    <property type="match status" value="1"/>
</dbReference>